<evidence type="ECO:0000256" key="1">
    <source>
        <dbReference type="SAM" id="MobiDB-lite"/>
    </source>
</evidence>
<feature type="compositionally biased region" description="Basic residues" evidence="1">
    <location>
        <begin position="128"/>
        <end position="137"/>
    </location>
</feature>
<reference evidence="2 3" key="1">
    <citation type="submission" date="2016-01" db="EMBL/GenBank/DDBJ databases">
        <title>Complete genome sequence of strain Lentibacillus amyloliquefaciens LAM0015T isolated from saline sediment.</title>
        <authorList>
            <person name="Wang J.-L."/>
            <person name="He M.-X."/>
        </authorList>
    </citation>
    <scope>NUCLEOTIDE SEQUENCE [LARGE SCALE GENOMIC DNA]</scope>
    <source>
        <strain evidence="2 3">LAM0015</strain>
    </source>
</reference>
<organism evidence="2 3">
    <name type="scientific">Lentibacillus amyloliquefaciens</name>
    <dbReference type="NCBI Taxonomy" id="1472767"/>
    <lineage>
        <taxon>Bacteria</taxon>
        <taxon>Bacillati</taxon>
        <taxon>Bacillota</taxon>
        <taxon>Bacilli</taxon>
        <taxon>Bacillales</taxon>
        <taxon>Bacillaceae</taxon>
        <taxon>Lentibacillus</taxon>
    </lineage>
</organism>
<name>A0A0U4F242_9BACI</name>
<dbReference type="Proteomes" id="UP000050331">
    <property type="component" value="Chromosome"/>
</dbReference>
<keyword evidence="3" id="KW-1185">Reference proteome</keyword>
<feature type="compositionally biased region" description="Basic and acidic residues" evidence="1">
    <location>
        <begin position="138"/>
        <end position="153"/>
    </location>
</feature>
<dbReference type="KEGG" id="lao:AOX59_02975"/>
<protein>
    <submittedName>
        <fullName evidence="2">Uncharacterized protein</fullName>
    </submittedName>
</protein>
<evidence type="ECO:0000313" key="3">
    <source>
        <dbReference type="Proteomes" id="UP000050331"/>
    </source>
</evidence>
<sequence length="153" mass="17970">MNEKKTTKKGSYFLLNPVTKDKIQTIAGEKNVSQADVITGAIDHFYADRDEKYGVFKNMISDLMDEKLAAMQDKLQRIQVTGNVVDRDTKILLEFMNHYYLMNEFKDLITTEKYKTNGMQQAEDLIQKRIHKHRQKKLDHEKRKAQKQQESEA</sequence>
<dbReference type="RefSeq" id="WP_068441620.1">
    <property type="nucleotide sequence ID" value="NZ_CP013862.1"/>
</dbReference>
<dbReference type="OrthoDB" id="2966434at2"/>
<feature type="region of interest" description="Disordered" evidence="1">
    <location>
        <begin position="128"/>
        <end position="153"/>
    </location>
</feature>
<proteinExistence type="predicted"/>
<gene>
    <name evidence="2" type="ORF">AOX59_02975</name>
</gene>
<dbReference type="AlphaFoldDB" id="A0A0U4F242"/>
<accession>A0A0U4F242</accession>
<dbReference type="EMBL" id="CP013862">
    <property type="protein sequence ID" value="ALX47654.1"/>
    <property type="molecule type" value="Genomic_DNA"/>
</dbReference>
<evidence type="ECO:0000313" key="2">
    <source>
        <dbReference type="EMBL" id="ALX47654.1"/>
    </source>
</evidence>
<dbReference type="STRING" id="1472767.AOX59_02975"/>